<accession>A0ABX1N4V5</accession>
<dbReference type="Pfam" id="PF04984">
    <property type="entry name" value="Phage_sheath_1"/>
    <property type="match status" value="1"/>
</dbReference>
<gene>
    <name evidence="4" type="ORF">GO608_13365</name>
</gene>
<evidence type="ECO:0000256" key="1">
    <source>
        <dbReference type="ARBA" id="ARBA00008005"/>
    </source>
</evidence>
<dbReference type="EMBL" id="WTVH01000027">
    <property type="protein sequence ID" value="NMF94314.1"/>
    <property type="molecule type" value="Genomic_DNA"/>
</dbReference>
<dbReference type="InterPro" id="IPR035089">
    <property type="entry name" value="Phage_sheath_subtilisin"/>
</dbReference>
<feature type="domain" description="Tail sheath protein C-terminal" evidence="3">
    <location>
        <begin position="554"/>
        <end position="659"/>
    </location>
</feature>
<dbReference type="Gene3D" id="3.40.50.11780">
    <property type="match status" value="2"/>
</dbReference>
<proteinExistence type="inferred from homology"/>
<evidence type="ECO:0000313" key="5">
    <source>
        <dbReference type="Proteomes" id="UP000601990"/>
    </source>
</evidence>
<dbReference type="InterPro" id="IPR020287">
    <property type="entry name" value="Tail_sheath_C"/>
</dbReference>
<keyword evidence="5" id="KW-1185">Reference proteome</keyword>
<protein>
    <recommendedName>
        <fullName evidence="6">Tail sheath protein C-terminal domain-containing protein</fullName>
    </recommendedName>
</protein>
<sequence length="679" mass="72352">MRIYETPGVHYERADASGGGIAALRTDIAGFVGLTRRGPPGIAVPVESARQFEAWFGEPIDNGYLAYSARAFFENGGRRMWAVRVASDAASTAGLTLEDAAGPAWRIDASSPGVWGNALALRVTEQRRAQTRAIVDAVDLARVHVADSAGFAAASLVECRAGALVETARVAAVEAASHTLVLGAPLALLPANAALRVETITYALEVFDGGRLVALHDGLSLIPEAGRYGPLVLKQPWQTPDTRRPDENGSRAPQADLALDYFRVARNRGAVAPPVVVIRELRSQPRRDALRPLVSVGGAAPAAPMPLRGGADGLAALVADDFIGAVAPPGTDTESAAAMRRGLACLEAVDEIALVAVPDIHIQPRPPHGTLPPPECVVDRCIPVSPPAASPLPPPVGDRPPRFPLADIYRVQAAMVGHCEKKRDRLALLDAPFDACAKLSYSVNELRAWRSRFETKFAALYAPWLAVVDPLRSRGARALTRAIPPSGHVAGQCAAIDLRAGVHVAPANVALQWVQDTTLAFDEERHGVLNTLGLNVVRALPGRGVRVLGARALSSDSDWRFINVRRLMSMIEKAIDVSIQWAVFEPNDWRTRAKLTLVLSSFLRELWAHGALVGSSADEAYFVRCDETNNPPAARDRGELLIEVGVAATVPFEFIVLRIGRDASGFAVSGEGFAATEGA</sequence>
<reference evidence="4" key="1">
    <citation type="submission" date="2019-12" db="EMBL/GenBank/DDBJ databases">
        <title>Comparative genomics gives insights into the taxonomy of the Azoarcus-Aromatoleum group and reveals separate origins of nif in the plant-associated Azoarcus and non-plant-associated Aromatoleum sub-groups.</title>
        <authorList>
            <person name="Lafos M."/>
            <person name="Maluk M."/>
            <person name="Batista M."/>
            <person name="Junghare M."/>
            <person name="Carmona M."/>
            <person name="Faoro H."/>
            <person name="Cruz L.M."/>
            <person name="Battistoni F."/>
            <person name="De Souza E."/>
            <person name="Pedrosa F."/>
            <person name="Chen W.-M."/>
            <person name="Poole P.S."/>
            <person name="Dixon R.A."/>
            <person name="James E.K."/>
        </authorList>
    </citation>
    <scope>NUCLEOTIDE SEQUENCE</scope>
    <source>
        <strain evidence="4">U120</strain>
    </source>
</reference>
<dbReference type="PANTHER" id="PTHR35861:SF1">
    <property type="entry name" value="PHAGE TAIL SHEATH PROTEIN"/>
    <property type="match status" value="1"/>
</dbReference>
<comment type="caution">
    <text evidence="4">The sequence shown here is derived from an EMBL/GenBank/DDBJ whole genome shotgun (WGS) entry which is preliminary data.</text>
</comment>
<evidence type="ECO:0000313" key="4">
    <source>
        <dbReference type="EMBL" id="NMF94314.1"/>
    </source>
</evidence>
<dbReference type="RefSeq" id="WP_169199544.1">
    <property type="nucleotide sequence ID" value="NZ_WTVH02000001.1"/>
</dbReference>
<dbReference type="Pfam" id="PF17482">
    <property type="entry name" value="Phage_sheath_1C"/>
    <property type="match status" value="1"/>
</dbReference>
<feature type="domain" description="Tail sheath protein subtilisin-like" evidence="2">
    <location>
        <begin position="412"/>
        <end position="551"/>
    </location>
</feature>
<dbReference type="InterPro" id="IPR052042">
    <property type="entry name" value="Tail_sheath_structural"/>
</dbReference>
<name>A0ABX1N4V5_9RHOO</name>
<dbReference type="Proteomes" id="UP000601990">
    <property type="component" value="Unassembled WGS sequence"/>
</dbReference>
<evidence type="ECO:0000259" key="3">
    <source>
        <dbReference type="Pfam" id="PF17482"/>
    </source>
</evidence>
<comment type="similarity">
    <text evidence="1">Belongs to the myoviridae tail sheath protein family.</text>
</comment>
<dbReference type="PANTHER" id="PTHR35861">
    <property type="match status" value="1"/>
</dbReference>
<evidence type="ECO:0008006" key="6">
    <source>
        <dbReference type="Google" id="ProtNLM"/>
    </source>
</evidence>
<evidence type="ECO:0000259" key="2">
    <source>
        <dbReference type="Pfam" id="PF04984"/>
    </source>
</evidence>
<organism evidence="4 5">
    <name type="scientific">Aromatoleum buckelii</name>
    <dbReference type="NCBI Taxonomy" id="200254"/>
    <lineage>
        <taxon>Bacteria</taxon>
        <taxon>Pseudomonadati</taxon>
        <taxon>Pseudomonadota</taxon>
        <taxon>Betaproteobacteria</taxon>
        <taxon>Rhodocyclales</taxon>
        <taxon>Rhodocyclaceae</taxon>
        <taxon>Aromatoleum</taxon>
    </lineage>
</organism>